<dbReference type="EMBL" id="BARU01007384">
    <property type="protein sequence ID" value="GAH44666.1"/>
    <property type="molecule type" value="Genomic_DNA"/>
</dbReference>
<evidence type="ECO:0000313" key="2">
    <source>
        <dbReference type="EMBL" id="GAH44666.1"/>
    </source>
</evidence>
<evidence type="ECO:0008006" key="3">
    <source>
        <dbReference type="Google" id="ProtNLM"/>
    </source>
</evidence>
<keyword evidence="1" id="KW-0812">Transmembrane</keyword>
<dbReference type="AlphaFoldDB" id="X1FGA5"/>
<feature type="non-terminal residue" evidence="2">
    <location>
        <position position="1"/>
    </location>
</feature>
<keyword evidence="1" id="KW-1133">Transmembrane helix</keyword>
<organism evidence="2">
    <name type="scientific">marine sediment metagenome</name>
    <dbReference type="NCBI Taxonomy" id="412755"/>
    <lineage>
        <taxon>unclassified sequences</taxon>
        <taxon>metagenomes</taxon>
        <taxon>ecological metagenomes</taxon>
    </lineage>
</organism>
<comment type="caution">
    <text evidence="2">The sequence shown here is derived from an EMBL/GenBank/DDBJ whole genome shotgun (WGS) entry which is preliminary data.</text>
</comment>
<gene>
    <name evidence="2" type="ORF">S03H2_14551</name>
</gene>
<proteinExistence type="predicted"/>
<reference evidence="2" key="1">
    <citation type="journal article" date="2014" name="Front. Microbiol.">
        <title>High frequency of phylogenetically diverse reductive dehalogenase-homologous genes in deep subseafloor sedimentary metagenomes.</title>
        <authorList>
            <person name="Kawai M."/>
            <person name="Futagami T."/>
            <person name="Toyoda A."/>
            <person name="Takaki Y."/>
            <person name="Nishi S."/>
            <person name="Hori S."/>
            <person name="Arai W."/>
            <person name="Tsubouchi T."/>
            <person name="Morono Y."/>
            <person name="Uchiyama I."/>
            <person name="Ito T."/>
            <person name="Fujiyama A."/>
            <person name="Inagaki F."/>
            <person name="Takami H."/>
        </authorList>
    </citation>
    <scope>NUCLEOTIDE SEQUENCE</scope>
    <source>
        <strain evidence="2">Expedition CK06-06</strain>
    </source>
</reference>
<evidence type="ECO:0000256" key="1">
    <source>
        <dbReference type="SAM" id="Phobius"/>
    </source>
</evidence>
<protein>
    <recommendedName>
        <fullName evidence="3">Zinc-ribbon domain-containing protein</fullName>
    </recommendedName>
</protein>
<feature type="transmembrane region" description="Helical" evidence="1">
    <location>
        <begin position="63"/>
        <end position="86"/>
    </location>
</feature>
<keyword evidence="1" id="KW-0472">Membrane</keyword>
<name>X1FGA5_9ZZZZ</name>
<sequence>VIPYTMEFSSITGTKKLSTASQYDNDAQDGYLAILLITAFDSEGESEDFFMILLIQPSIPSDFILVLIIIGVVVVVGIIVGVSLLVRKKKKSRISAPFEGYYHQDYEDVPSQEVYDFTQKSVYYCPYCGFQLTTPRSFCPNCGKSLKFQE</sequence>
<accession>X1FGA5</accession>